<dbReference type="Pfam" id="PF02368">
    <property type="entry name" value="Big_2"/>
    <property type="match status" value="2"/>
</dbReference>
<feature type="signal peptide" evidence="9">
    <location>
        <begin position="1"/>
        <end position="32"/>
    </location>
</feature>
<dbReference type="GO" id="GO:0016139">
    <property type="term" value="P:glycoside catabolic process"/>
    <property type="evidence" value="ECO:0007669"/>
    <property type="project" value="TreeGrafter"/>
</dbReference>
<feature type="domain" description="SLH" evidence="10">
    <location>
        <begin position="1335"/>
        <end position="1398"/>
    </location>
</feature>
<feature type="domain" description="SLH" evidence="10">
    <location>
        <begin position="1399"/>
        <end position="1458"/>
    </location>
</feature>
<dbReference type="InterPro" id="IPR016286">
    <property type="entry name" value="FUC_metazoa-typ"/>
</dbReference>
<dbReference type="SMART" id="SM00812">
    <property type="entry name" value="Alpha_L_fucos"/>
    <property type="match status" value="1"/>
</dbReference>
<dbReference type="SUPFAM" id="SSF51445">
    <property type="entry name" value="(Trans)glycosidases"/>
    <property type="match status" value="1"/>
</dbReference>
<feature type="domain" description="SLH" evidence="10">
    <location>
        <begin position="1462"/>
        <end position="1522"/>
    </location>
</feature>
<dbReference type="InterPro" id="IPR013780">
    <property type="entry name" value="Glyco_hydro_b"/>
</dbReference>
<dbReference type="OrthoDB" id="197688at2"/>
<dbReference type="NCBIfam" id="TIGR02543">
    <property type="entry name" value="List_Bact_rpt"/>
    <property type="match status" value="1"/>
</dbReference>
<feature type="chain" id="PRO_5012121359" description="alpha-L-fucosidase" evidence="9">
    <location>
        <begin position="33"/>
        <end position="1522"/>
    </location>
</feature>
<dbReference type="Pfam" id="PF07554">
    <property type="entry name" value="FIVAR"/>
    <property type="match status" value="1"/>
</dbReference>
<dbReference type="InterPro" id="IPR042229">
    <property type="entry name" value="Listeria/Bacterioides_rpt_sf"/>
</dbReference>
<dbReference type="InterPro" id="IPR035992">
    <property type="entry name" value="Ricin_B-like_lectins"/>
</dbReference>
<evidence type="ECO:0000256" key="2">
    <source>
        <dbReference type="ARBA" id="ARBA00004196"/>
    </source>
</evidence>
<comment type="function">
    <text evidence="1">Alpha-L-fucosidase is responsible for hydrolyzing the alpha-1,6-linked fucose joined to the reducing-end N-acetylglucosamine of the carbohydrate moieties of glycoproteins.</text>
</comment>
<evidence type="ECO:0000256" key="5">
    <source>
        <dbReference type="ARBA" id="ARBA00022729"/>
    </source>
</evidence>
<protein>
    <recommendedName>
        <fullName evidence="4">alpha-L-fucosidase</fullName>
        <ecNumber evidence="4">3.2.1.51</ecNumber>
    </recommendedName>
</protein>
<dbReference type="PROSITE" id="PS50231">
    <property type="entry name" value="RICIN_B_LECTIN"/>
    <property type="match status" value="1"/>
</dbReference>
<dbReference type="CDD" id="cd23446">
    <property type="entry name" value="beta-trefoil_Ricin_1_3Gal43A"/>
    <property type="match status" value="1"/>
</dbReference>
<keyword evidence="6" id="KW-0378">Hydrolase</keyword>
<feature type="compositionally biased region" description="Low complexity" evidence="8">
    <location>
        <begin position="1084"/>
        <end position="1104"/>
    </location>
</feature>
<evidence type="ECO:0000256" key="6">
    <source>
        <dbReference type="ARBA" id="ARBA00022801"/>
    </source>
</evidence>
<dbReference type="GO" id="GO:0030313">
    <property type="term" value="C:cell envelope"/>
    <property type="evidence" value="ECO:0007669"/>
    <property type="project" value="UniProtKB-SubCell"/>
</dbReference>
<dbReference type="InterPro" id="IPR011081">
    <property type="entry name" value="Big_4"/>
</dbReference>
<evidence type="ECO:0000256" key="9">
    <source>
        <dbReference type="SAM" id="SignalP"/>
    </source>
</evidence>
<dbReference type="Gene3D" id="1.20.1270.90">
    <property type="entry name" value="AF1782-like"/>
    <property type="match status" value="1"/>
</dbReference>
<proteinExistence type="inferred from homology"/>
<keyword evidence="7" id="KW-0326">Glycosidase</keyword>
<dbReference type="InterPro" id="IPR017853">
    <property type="entry name" value="GH"/>
</dbReference>
<accession>A0A1V4HBZ6</accession>
<dbReference type="Pfam" id="PF01120">
    <property type="entry name" value="Alpha_L_fucos"/>
    <property type="match status" value="1"/>
</dbReference>
<dbReference type="InterPro" id="IPR057739">
    <property type="entry name" value="Glyco_hydro_29_N"/>
</dbReference>
<dbReference type="PANTHER" id="PTHR10030:SF37">
    <property type="entry name" value="ALPHA-L-FUCOSIDASE-RELATED"/>
    <property type="match status" value="1"/>
</dbReference>
<dbReference type="Pfam" id="PF07532">
    <property type="entry name" value="Big_4"/>
    <property type="match status" value="1"/>
</dbReference>
<dbReference type="Pfam" id="PF14200">
    <property type="entry name" value="RicinB_lectin_2"/>
    <property type="match status" value="1"/>
</dbReference>
<evidence type="ECO:0000256" key="8">
    <source>
        <dbReference type="SAM" id="MobiDB-lite"/>
    </source>
</evidence>
<dbReference type="GO" id="GO:0004560">
    <property type="term" value="F:alpha-L-fucosidase activity"/>
    <property type="evidence" value="ECO:0007669"/>
    <property type="project" value="InterPro"/>
</dbReference>
<evidence type="ECO:0000313" key="12">
    <source>
        <dbReference type="Proteomes" id="UP000190626"/>
    </source>
</evidence>
<dbReference type="Pfam" id="PF00395">
    <property type="entry name" value="SLH"/>
    <property type="match status" value="3"/>
</dbReference>
<name>A0A1V4HBZ6_9BACL</name>
<dbReference type="InterPro" id="IPR000933">
    <property type="entry name" value="Glyco_hydro_29"/>
</dbReference>
<dbReference type="Gene3D" id="2.60.40.1180">
    <property type="entry name" value="Golgi alpha-mannosidase II"/>
    <property type="match status" value="1"/>
</dbReference>
<dbReference type="EMBL" id="MBTG01000034">
    <property type="protein sequence ID" value="OPH50416.1"/>
    <property type="molecule type" value="Genomic_DNA"/>
</dbReference>
<dbReference type="Gene3D" id="3.20.20.80">
    <property type="entry name" value="Glycosidases"/>
    <property type="match status" value="1"/>
</dbReference>
<dbReference type="PRINTS" id="PR00741">
    <property type="entry name" value="GLHYDRLASE29"/>
</dbReference>
<keyword evidence="12" id="KW-1185">Reference proteome</keyword>
<dbReference type="SUPFAM" id="SSF50370">
    <property type="entry name" value="Ricin B-like lectins"/>
    <property type="match status" value="1"/>
</dbReference>
<dbReference type="Proteomes" id="UP000190626">
    <property type="component" value="Unassembled WGS sequence"/>
</dbReference>
<dbReference type="PROSITE" id="PS51272">
    <property type="entry name" value="SLH"/>
    <property type="match status" value="3"/>
</dbReference>
<feature type="region of interest" description="Disordered" evidence="8">
    <location>
        <begin position="1082"/>
        <end position="1122"/>
    </location>
</feature>
<organism evidence="11 12">
    <name type="scientific">Paenibacillus ferrarius</name>
    <dbReference type="NCBI Taxonomy" id="1469647"/>
    <lineage>
        <taxon>Bacteria</taxon>
        <taxon>Bacillati</taxon>
        <taxon>Bacillota</taxon>
        <taxon>Bacilli</taxon>
        <taxon>Bacillales</taxon>
        <taxon>Paenibacillaceae</taxon>
        <taxon>Paenibacillus</taxon>
    </lineage>
</organism>
<dbReference type="PANTHER" id="PTHR10030">
    <property type="entry name" value="ALPHA-L-FUCOSIDASE"/>
    <property type="match status" value="1"/>
</dbReference>
<dbReference type="Pfam" id="PF09479">
    <property type="entry name" value="Flg_new"/>
    <property type="match status" value="1"/>
</dbReference>
<dbReference type="InterPro" id="IPR000772">
    <property type="entry name" value="Ricin_B_lectin"/>
</dbReference>
<evidence type="ECO:0000313" key="11">
    <source>
        <dbReference type="EMBL" id="OPH50416.1"/>
    </source>
</evidence>
<dbReference type="InterPro" id="IPR001119">
    <property type="entry name" value="SLH_dom"/>
</dbReference>
<dbReference type="InterPro" id="IPR031919">
    <property type="entry name" value="Fucosidase_C"/>
</dbReference>
<evidence type="ECO:0000259" key="10">
    <source>
        <dbReference type="PROSITE" id="PS51272"/>
    </source>
</evidence>
<dbReference type="SMART" id="SM00635">
    <property type="entry name" value="BID_2"/>
    <property type="match status" value="2"/>
</dbReference>
<dbReference type="STRING" id="1469647.BC351_07070"/>
<dbReference type="RefSeq" id="WP_079417488.1">
    <property type="nucleotide sequence ID" value="NZ_MBTG01000034.1"/>
</dbReference>
<dbReference type="GO" id="GO:0005764">
    <property type="term" value="C:lysosome"/>
    <property type="evidence" value="ECO:0007669"/>
    <property type="project" value="TreeGrafter"/>
</dbReference>
<dbReference type="EC" id="3.2.1.51" evidence="4"/>
<evidence type="ECO:0000256" key="1">
    <source>
        <dbReference type="ARBA" id="ARBA00004071"/>
    </source>
</evidence>
<evidence type="ECO:0000256" key="7">
    <source>
        <dbReference type="ARBA" id="ARBA00023295"/>
    </source>
</evidence>
<dbReference type="GO" id="GO:0006004">
    <property type="term" value="P:fucose metabolic process"/>
    <property type="evidence" value="ECO:0007669"/>
    <property type="project" value="InterPro"/>
</dbReference>
<keyword evidence="5 9" id="KW-0732">Signal</keyword>
<comment type="subcellular location">
    <subcellularLocation>
        <location evidence="2">Cell envelope</location>
    </subcellularLocation>
</comment>
<reference evidence="12" key="1">
    <citation type="submission" date="2016-07" db="EMBL/GenBank/DDBJ databases">
        <authorList>
            <person name="Florea S."/>
            <person name="Webb J.S."/>
            <person name="Jaromczyk J."/>
            <person name="Schardl C.L."/>
        </authorList>
    </citation>
    <scope>NUCLEOTIDE SEQUENCE [LARGE SCALE GENOMIC DNA]</scope>
    <source>
        <strain evidence="12">CY1</strain>
    </source>
</reference>
<comment type="caution">
    <text evidence="11">The sequence shown here is derived from an EMBL/GenBank/DDBJ whole genome shotgun (WGS) entry which is preliminary data.</text>
</comment>
<comment type="similarity">
    <text evidence="3">Belongs to the glycosyl hydrolase 29 family.</text>
</comment>
<dbReference type="InterPro" id="IPR013378">
    <property type="entry name" value="InlB-like_B-rpt"/>
</dbReference>
<dbReference type="Gene3D" id="2.60.40.4270">
    <property type="entry name" value="Listeria-Bacteroides repeat domain"/>
    <property type="match status" value="1"/>
</dbReference>
<evidence type="ECO:0000256" key="4">
    <source>
        <dbReference type="ARBA" id="ARBA00012662"/>
    </source>
</evidence>
<sequence>MKQVKGYAKRMLTVFVMIAMVLTCTVPITANAATTYQPTWASVDTHTASPEWFQDAKFGIYFHWGAFSVPAFNNEWYGRNMYIPDYYVNTYHTNTFGTPTEFPYDKFITGGYDKSGVFRQFAPKLKSAGGNFDPNEWAQLFADAGAKFAGPVAEHHDGYSMWNSTVNEWNSVQTGPKLDLLGLFATAIRAKDMKLLASMHHAYNFNGFYEYAPTPSTTSLQKLYGKLPKEQSDQLWYDKLKEVIDGYQPDILWQDFDVNKVAETQRLNFLSYYYNKAIDWNKEVVATYKIHDPAFNTNGEVVDYERGGPAEIVTPYWLTDDALSSSSWSYTNGIEYYSRQAMLHSLIDRVSKNGNMLLNVSPTADGTIPQAQKDILLGMGDYLKKFGESIYSTRPWTTYGEGPTSMGGGQFVTPIEGKNTDIRFTRNKANNTLYATVLGWPGSQLNITSLSSSMNLSKLTSVQLLGATAGSYIDLPTPTQDTSGLKITMPTQPYTADAYVVKLTFSGEIPQAPIDLTKTYQIVSRNSNKPLTVEGNSTADGARIEQRTFSGLTSQKFQVIATGNGYFKIKNVNSGKMMDISGASTADGAQNIQWPDNGTKEMNQQWQLVDAGDGYFKIKNRNSGKFLDLDGGSTADGALALQWYDNGSLNQQWKFITTTSTVSFNSNGGSGVTPVVADEGSKIAAPAAPTKAGYTFVDWYKDAALTQAWNFVVDTVSGTNMTLYAKWNTAITEIIPVAVATPIGIEPELPAVVTVKYSDATTQQKSVQWESIDPAKYEQAGSFSVNGTVAGTELHAVANVTVSENAHKTALVALIANAQAKHDAAVEGSAAGNYGTGSKQALQTAINDAQSVADNHSATQEEFEQATTALNAALQVFEASKVEHATVQVLSVVVTSASSIINTKGGSLQLNAAVLPVHATNPSVTWSVYEVGGTATDKSVIDQTGLLKAVKDGTVKVVAMAADGSGVHGEKVITLSGQTDIIDPGTDPVKVATINITSAGNVSAIIAKNGSLQLQAAVLPVIAMNKSVTWAVYEADGATVTDKAIINLTGVLKAVKDGTVKVVATATDGSAVFGVKAISISGQNDNSGPDPSSGSGSSSSSGNPTASPVKEDPTKYVPKDTELRIEPVQESQTVVTAIIDRERLAQKFADLKAEASSILNFEMPGEYERNAAELPLDILYNSMKENKGTVLTLRSHLGSYNLPLSILNREDVASLANVEGATLIIRMDKAKSQHEKQFEQSIANKGMKRVSDMIDYKVILKAKDKEVEITNFGNSFITRVMNVDGTIQDSSIATAVVYDPITGELKFVPSVFTVKNGKTEATITRNTNSLYAIVQNKKTFDDMNGHWAQKDVENLASKMVIDGTTDRAYTPEMQVTRAQFAALLVRGLGLPTETTPSVFTDVAATQWYASEVGTAAKYGLVQGVGEDRFNPDQRITREQMVVMMMKAVHLVQGDTQPEAVTNTQFADQDQLSDYARSAVADATSKGLVHGKTATTFAPQDAATRAEAAVLIKQAMQYLKLIN</sequence>
<feature type="compositionally biased region" description="Basic and acidic residues" evidence="8">
    <location>
        <begin position="1109"/>
        <end position="1122"/>
    </location>
</feature>
<gene>
    <name evidence="11" type="ORF">BC351_07070</name>
</gene>
<dbReference type="Gene3D" id="2.80.10.50">
    <property type="match status" value="1"/>
</dbReference>
<dbReference type="Gene3D" id="2.60.40.1080">
    <property type="match status" value="2"/>
</dbReference>
<dbReference type="Pfam" id="PF16757">
    <property type="entry name" value="Fucosidase_C"/>
    <property type="match status" value="1"/>
</dbReference>
<dbReference type="SMART" id="SM00458">
    <property type="entry name" value="RICIN"/>
    <property type="match status" value="1"/>
</dbReference>
<dbReference type="InterPro" id="IPR003343">
    <property type="entry name" value="Big_2"/>
</dbReference>
<evidence type="ECO:0000256" key="3">
    <source>
        <dbReference type="ARBA" id="ARBA00007951"/>
    </source>
</evidence>